<evidence type="ECO:0000313" key="14">
    <source>
        <dbReference type="Proteomes" id="UP000886653"/>
    </source>
</evidence>
<sequence length="357" mass="40042">MSARQASYKQPASLDQRASQEQRRQHALQDQRARRSDTFDRIRGIEDLEHWTLSDSDDERFADADELTDHVRGQSRPNSLQQASAPTSSSSQTDTHDDDVKPHIKRYKRFANRCMRAELLDLSRSLPDRYDEHWMMVGPVPKGKRCIALVSHSKAYGPGRLNTLVLSRSKACLIGHFSTVVPGGSVLDCIYNEQKNVLWVLDVLKWKEQSLIDCESDFRFYWRDIKFQELPLQSLPSPSQLVIVPVPYFATCSKANTYSLTSSLIASRTASATVTLWSPSAQPACQSLEICDEADGILLYLKSATYESGETVLAGWVPLLPSESEQAGEVGVLRLNTSVDLFGICWGSIKNCGIIKR</sequence>
<evidence type="ECO:0000256" key="4">
    <source>
        <dbReference type="ARBA" id="ARBA00007540"/>
    </source>
</evidence>
<dbReference type="Proteomes" id="UP000886653">
    <property type="component" value="Unassembled WGS sequence"/>
</dbReference>
<keyword evidence="14" id="KW-1185">Reference proteome</keyword>
<evidence type="ECO:0000259" key="12">
    <source>
        <dbReference type="Pfam" id="PF21974"/>
    </source>
</evidence>
<evidence type="ECO:0000256" key="2">
    <source>
        <dbReference type="ARBA" id="ARBA00004123"/>
    </source>
</evidence>
<comment type="similarity">
    <text evidence="4">Belongs to the snurportin family.</text>
</comment>
<evidence type="ECO:0000256" key="8">
    <source>
        <dbReference type="ARBA" id="ARBA00022884"/>
    </source>
</evidence>
<dbReference type="Pfam" id="PF21974">
    <property type="entry name" value="SPN1_m3Gcap_bd"/>
    <property type="match status" value="1"/>
</dbReference>
<evidence type="ECO:0000256" key="5">
    <source>
        <dbReference type="ARBA" id="ARBA00016034"/>
    </source>
</evidence>
<gene>
    <name evidence="13" type="ORF">CROQUDRAFT_46745</name>
</gene>
<evidence type="ECO:0000256" key="6">
    <source>
        <dbReference type="ARBA" id="ARBA00022448"/>
    </source>
</evidence>
<feature type="region of interest" description="Disordered" evidence="10">
    <location>
        <begin position="1"/>
        <end position="39"/>
    </location>
</feature>
<dbReference type="OrthoDB" id="10003593at2759"/>
<dbReference type="GO" id="GO:0003723">
    <property type="term" value="F:RNA binding"/>
    <property type="evidence" value="ECO:0007669"/>
    <property type="project" value="UniProtKB-KW"/>
</dbReference>
<dbReference type="Pfam" id="PF11538">
    <property type="entry name" value="Snurportin1"/>
    <property type="match status" value="1"/>
</dbReference>
<keyword evidence="9" id="KW-0539">Nucleus</keyword>
<dbReference type="PANTHER" id="PTHR13403">
    <property type="entry name" value="SNURPORTIN1 RNUT1 PROTEIN RNA, U TRANSPORTER 1"/>
    <property type="match status" value="1"/>
</dbReference>
<dbReference type="InterPro" id="IPR047857">
    <property type="entry name" value="Snurportin1_C"/>
</dbReference>
<protein>
    <recommendedName>
        <fullName evidence="5">Snurportin-1</fullName>
    </recommendedName>
</protein>
<feature type="compositionally biased region" description="Basic and acidic residues" evidence="10">
    <location>
        <begin position="18"/>
        <end position="39"/>
    </location>
</feature>
<comment type="subcellular location">
    <subcellularLocation>
        <location evidence="3">Cytoplasm</location>
    </subcellularLocation>
    <subcellularLocation>
        <location evidence="2">Nucleus</location>
    </subcellularLocation>
</comment>
<keyword evidence="7" id="KW-0963">Cytoplasm</keyword>
<dbReference type="Gene3D" id="3.30.470.30">
    <property type="entry name" value="DNA ligase/mRNA capping enzyme"/>
    <property type="match status" value="1"/>
</dbReference>
<evidence type="ECO:0000259" key="11">
    <source>
        <dbReference type="Pfam" id="PF11538"/>
    </source>
</evidence>
<evidence type="ECO:0000256" key="9">
    <source>
        <dbReference type="ARBA" id="ARBA00023242"/>
    </source>
</evidence>
<feature type="compositionally biased region" description="Low complexity" evidence="10">
    <location>
        <begin position="79"/>
        <end position="93"/>
    </location>
</feature>
<feature type="domain" description="Snurportin-1 N-terminal" evidence="11">
    <location>
        <begin position="3"/>
        <end position="43"/>
    </location>
</feature>
<dbReference type="GO" id="GO:0005737">
    <property type="term" value="C:cytoplasm"/>
    <property type="evidence" value="ECO:0007669"/>
    <property type="project" value="UniProtKB-SubCell"/>
</dbReference>
<feature type="compositionally biased region" description="Polar residues" evidence="10">
    <location>
        <begin position="1"/>
        <end position="10"/>
    </location>
</feature>
<dbReference type="InterPro" id="IPR017336">
    <property type="entry name" value="Snurportin-1"/>
</dbReference>
<dbReference type="GO" id="GO:0061015">
    <property type="term" value="P:snRNA import into nucleus"/>
    <property type="evidence" value="ECO:0007669"/>
    <property type="project" value="InterPro"/>
</dbReference>
<keyword evidence="8" id="KW-0694">RNA-binding</keyword>
<reference evidence="13" key="1">
    <citation type="submission" date="2013-11" db="EMBL/GenBank/DDBJ databases">
        <title>Genome sequence of the fusiform rust pathogen reveals effectors for host alternation and coevolution with pine.</title>
        <authorList>
            <consortium name="DOE Joint Genome Institute"/>
            <person name="Smith K."/>
            <person name="Pendleton A."/>
            <person name="Kubisiak T."/>
            <person name="Anderson C."/>
            <person name="Salamov A."/>
            <person name="Aerts A."/>
            <person name="Riley R."/>
            <person name="Clum A."/>
            <person name="Lindquist E."/>
            <person name="Ence D."/>
            <person name="Campbell M."/>
            <person name="Kronenberg Z."/>
            <person name="Feau N."/>
            <person name="Dhillon B."/>
            <person name="Hamelin R."/>
            <person name="Burleigh J."/>
            <person name="Smith J."/>
            <person name="Yandell M."/>
            <person name="Nelson C."/>
            <person name="Grigoriev I."/>
            <person name="Davis J."/>
        </authorList>
    </citation>
    <scope>NUCLEOTIDE SEQUENCE</scope>
    <source>
        <strain evidence="13">G11</strain>
    </source>
</reference>
<comment type="function">
    <text evidence="1">Functions as an U snRNP-specific nuclear import adapter. Involved in the trimethylguanosine (m3G)-cap-dependent nuclear import of U snRNPs. Binds specifically to the terminal m3G-cap U snRNAs.</text>
</comment>
<comment type="caution">
    <text evidence="13">The sequence shown here is derived from an EMBL/GenBank/DDBJ whole genome shotgun (WGS) entry which is preliminary data.</text>
</comment>
<evidence type="ECO:0000256" key="1">
    <source>
        <dbReference type="ARBA" id="ARBA00003975"/>
    </source>
</evidence>
<feature type="region of interest" description="Disordered" evidence="10">
    <location>
        <begin position="69"/>
        <end position="102"/>
    </location>
</feature>
<name>A0A9P6TA48_9BASI</name>
<dbReference type="PANTHER" id="PTHR13403:SF6">
    <property type="entry name" value="SNURPORTIN-1"/>
    <property type="match status" value="1"/>
</dbReference>
<organism evidence="13 14">
    <name type="scientific">Cronartium quercuum f. sp. fusiforme G11</name>
    <dbReference type="NCBI Taxonomy" id="708437"/>
    <lineage>
        <taxon>Eukaryota</taxon>
        <taxon>Fungi</taxon>
        <taxon>Dikarya</taxon>
        <taxon>Basidiomycota</taxon>
        <taxon>Pucciniomycotina</taxon>
        <taxon>Pucciniomycetes</taxon>
        <taxon>Pucciniales</taxon>
        <taxon>Coleosporiaceae</taxon>
        <taxon>Cronartium</taxon>
    </lineage>
</organism>
<feature type="domain" description="Snurportin-1 m3G cap-binding" evidence="12">
    <location>
        <begin position="125"/>
        <end position="255"/>
    </location>
</feature>
<evidence type="ECO:0000256" key="10">
    <source>
        <dbReference type="SAM" id="MobiDB-lite"/>
    </source>
</evidence>
<dbReference type="InterPro" id="IPR024721">
    <property type="entry name" value="Snurportin-1_N"/>
</dbReference>
<keyword evidence="6" id="KW-0813">Transport</keyword>
<proteinExistence type="inferred from homology"/>
<dbReference type="EMBL" id="MU167288">
    <property type="protein sequence ID" value="KAG0144817.1"/>
    <property type="molecule type" value="Genomic_DNA"/>
</dbReference>
<evidence type="ECO:0000256" key="3">
    <source>
        <dbReference type="ARBA" id="ARBA00004496"/>
    </source>
</evidence>
<dbReference type="GO" id="GO:0005634">
    <property type="term" value="C:nucleus"/>
    <property type="evidence" value="ECO:0007669"/>
    <property type="project" value="UniProtKB-SubCell"/>
</dbReference>
<evidence type="ECO:0000256" key="7">
    <source>
        <dbReference type="ARBA" id="ARBA00022490"/>
    </source>
</evidence>
<dbReference type="AlphaFoldDB" id="A0A9P6TA48"/>
<evidence type="ECO:0000313" key="13">
    <source>
        <dbReference type="EMBL" id="KAG0144817.1"/>
    </source>
</evidence>
<accession>A0A9P6TA48</accession>